<accession>A0A6L9QRA4</accession>
<organism evidence="1 2">
    <name type="scientific">Actinomadura bangladeshensis</name>
    <dbReference type="NCBI Taxonomy" id="453573"/>
    <lineage>
        <taxon>Bacteria</taxon>
        <taxon>Bacillati</taxon>
        <taxon>Actinomycetota</taxon>
        <taxon>Actinomycetes</taxon>
        <taxon>Streptosporangiales</taxon>
        <taxon>Thermomonosporaceae</taxon>
        <taxon>Actinomadura</taxon>
    </lineage>
</organism>
<protein>
    <submittedName>
        <fullName evidence="1">Uncharacterized protein</fullName>
    </submittedName>
</protein>
<dbReference type="EMBL" id="JAAGLI010000941">
    <property type="protein sequence ID" value="NEA27628.1"/>
    <property type="molecule type" value="Genomic_DNA"/>
</dbReference>
<sequence>MNRTTDASDAITRAKAPLQRNFLSWNIVHSSVDQWWAFRDPNRQRKDTAPAKVAALDADTSEGLYKLFAAVES</sequence>
<dbReference type="Proteomes" id="UP000475532">
    <property type="component" value="Unassembled WGS sequence"/>
</dbReference>
<evidence type="ECO:0000313" key="1">
    <source>
        <dbReference type="EMBL" id="NEA27628.1"/>
    </source>
</evidence>
<comment type="caution">
    <text evidence="1">The sequence shown here is derived from an EMBL/GenBank/DDBJ whole genome shotgun (WGS) entry which is preliminary data.</text>
</comment>
<proteinExistence type="predicted"/>
<gene>
    <name evidence="1" type="ORF">G3I70_34800</name>
</gene>
<evidence type="ECO:0000313" key="2">
    <source>
        <dbReference type="Proteomes" id="UP000475532"/>
    </source>
</evidence>
<name>A0A6L9QRA4_9ACTN</name>
<dbReference type="RefSeq" id="WP_163062216.1">
    <property type="nucleotide sequence ID" value="NZ_JAAGLI010000941.1"/>
</dbReference>
<reference evidence="1 2" key="1">
    <citation type="submission" date="2020-01" db="EMBL/GenBank/DDBJ databases">
        <title>Insect and environment-associated Actinomycetes.</title>
        <authorList>
            <person name="Currrie C."/>
            <person name="Chevrette M."/>
            <person name="Carlson C."/>
            <person name="Stubbendieck R."/>
            <person name="Wendt-Pienkowski E."/>
        </authorList>
    </citation>
    <scope>NUCLEOTIDE SEQUENCE [LARGE SCALE GENOMIC DNA]</scope>
    <source>
        <strain evidence="1 2">SID10258</strain>
    </source>
</reference>
<dbReference type="AlphaFoldDB" id="A0A6L9QRA4"/>